<dbReference type="GO" id="GO:0016787">
    <property type="term" value="F:hydrolase activity"/>
    <property type="evidence" value="ECO:0007669"/>
    <property type="project" value="UniProtKB-KW"/>
</dbReference>
<dbReference type="PANTHER" id="PTHR10609:SF14">
    <property type="entry name" value="BIOTINIDASE"/>
    <property type="match status" value="1"/>
</dbReference>
<dbReference type="AlphaFoldDB" id="A0A8R2APL8"/>
<dbReference type="GeneID" id="101740548"/>
<comment type="similarity">
    <text evidence="1">Belongs to the carbon-nitrogen hydrolase superfamily. BTD/VNN family.</text>
</comment>
<dbReference type="KEGG" id="bmor:101740548"/>
<dbReference type="Pfam" id="PF00795">
    <property type="entry name" value="CN_hydrolase"/>
    <property type="match status" value="1"/>
</dbReference>
<evidence type="ECO:0000259" key="4">
    <source>
        <dbReference type="PROSITE" id="PS50263"/>
    </source>
</evidence>
<name>A0A8R2APL8_BOMMO</name>
<dbReference type="PANTHER" id="PTHR10609">
    <property type="entry name" value="BIOTINIDASE-RELATED"/>
    <property type="match status" value="1"/>
</dbReference>
<dbReference type="Gene3D" id="3.60.110.10">
    <property type="entry name" value="Carbon-nitrogen hydrolase"/>
    <property type="match status" value="1"/>
</dbReference>
<feature type="signal peptide" evidence="3">
    <location>
        <begin position="1"/>
        <end position="19"/>
    </location>
</feature>
<keyword evidence="2" id="KW-0378">Hydrolase</keyword>
<dbReference type="InterPro" id="IPR036526">
    <property type="entry name" value="C-N_Hydrolase_sf"/>
</dbReference>
<sequence>MKGFIFCLLFVSLTKTSFQKSTPQDSQYVAAAVEYIVSGDVDQNIRNYVRYIEEAAKQNADIIVFPELTLTNRSTSFVAPLHGILKQYPIPALHPNLYDNIMVSISAAARTNQIYVVVNGRELMDCTKNDTGEPCPELKEYIFNTNVVFDRNGAVIDRYRKINLFGESSHTPALTPDLGYFETDFGVKFSHFICFDLMFQVPAVQSVQKLKVTDVLFTTMWFSELPYLTAVQIQEAYAYEMNINFIAAGANNVRIGSAGSGIYSGRAGALVSIMPGVPTTRLLVSRVPKIPGQISGQYPGPIYDNPSDHDNLKLITDPSLVSHVSKLLVPGFQEFTLTDKDVSCTFRVRLNYGTGETFPHFRAVVQDGANIYAHREIGVAACSVVACSNNEFKSCGRRYKHEKANVEIEDLAIKMTTYSNTHNTTLQCDNVVYYPVSFGEKKFPLDTKNYTFTKEKSQDKDYKTGNRWHLLFQLNKPQKDLMAFGIWGRLYLRDVTHKQHVTNEDIDDFENILDLIYGKRNEISNEVNAIGNDNDKYEIEES</sequence>
<reference evidence="5" key="2">
    <citation type="submission" date="2022-06" db="UniProtKB">
        <authorList>
            <consortium name="EnsemblMetazoa"/>
        </authorList>
    </citation>
    <scope>IDENTIFICATION</scope>
    <source>
        <strain evidence="5">p50T (Dazao)</strain>
    </source>
</reference>
<dbReference type="InterPro" id="IPR040154">
    <property type="entry name" value="Biotinidase/VNN"/>
</dbReference>
<proteinExistence type="inferred from homology"/>
<protein>
    <recommendedName>
        <fullName evidence="4">CN hydrolase domain-containing protein</fullName>
    </recommendedName>
</protein>
<dbReference type="Pfam" id="PF19018">
    <property type="entry name" value="Vanin_C"/>
    <property type="match status" value="1"/>
</dbReference>
<evidence type="ECO:0000313" key="5">
    <source>
        <dbReference type="EnsemblMetazoa" id="XP_004928912.1"/>
    </source>
</evidence>
<evidence type="ECO:0000256" key="1">
    <source>
        <dbReference type="ARBA" id="ARBA00008225"/>
    </source>
</evidence>
<dbReference type="InterPro" id="IPR003010">
    <property type="entry name" value="C-N_Hydrolase"/>
</dbReference>
<keyword evidence="6" id="KW-1185">Reference proteome</keyword>
<evidence type="ECO:0000256" key="2">
    <source>
        <dbReference type="ARBA" id="ARBA00022801"/>
    </source>
</evidence>
<organism evidence="5 6">
    <name type="scientific">Bombyx mori</name>
    <name type="common">Silk moth</name>
    <dbReference type="NCBI Taxonomy" id="7091"/>
    <lineage>
        <taxon>Eukaryota</taxon>
        <taxon>Metazoa</taxon>
        <taxon>Ecdysozoa</taxon>
        <taxon>Arthropoda</taxon>
        <taxon>Hexapoda</taxon>
        <taxon>Insecta</taxon>
        <taxon>Pterygota</taxon>
        <taxon>Neoptera</taxon>
        <taxon>Endopterygota</taxon>
        <taxon>Lepidoptera</taxon>
        <taxon>Glossata</taxon>
        <taxon>Ditrysia</taxon>
        <taxon>Bombycoidea</taxon>
        <taxon>Bombycidae</taxon>
        <taxon>Bombycinae</taxon>
        <taxon>Bombyx</taxon>
    </lineage>
</organism>
<dbReference type="SUPFAM" id="SSF56317">
    <property type="entry name" value="Carbon-nitrogen hydrolase"/>
    <property type="match status" value="1"/>
</dbReference>
<dbReference type="EnsemblMetazoa" id="XM_004928855.4">
    <property type="protein sequence ID" value="XP_004928912.1"/>
    <property type="gene ID" value="LOC101740548"/>
</dbReference>
<feature type="domain" description="CN hydrolase" evidence="4">
    <location>
        <begin position="18"/>
        <end position="289"/>
    </location>
</feature>
<evidence type="ECO:0000256" key="3">
    <source>
        <dbReference type="SAM" id="SignalP"/>
    </source>
</evidence>
<reference evidence="6" key="1">
    <citation type="journal article" date="2008" name="Insect Biochem. Mol. Biol.">
        <title>The genome of a lepidopteran model insect, the silkworm Bombyx mori.</title>
        <authorList>
            <consortium name="International Silkworm Genome Consortium"/>
        </authorList>
    </citation>
    <scope>NUCLEOTIDE SEQUENCE [LARGE SCALE GENOMIC DNA]</scope>
    <source>
        <strain evidence="6">p50T</strain>
    </source>
</reference>
<dbReference type="PROSITE" id="PS50263">
    <property type="entry name" value="CN_HYDROLASE"/>
    <property type="match status" value="1"/>
</dbReference>
<feature type="chain" id="PRO_5035926849" description="CN hydrolase domain-containing protein" evidence="3">
    <location>
        <begin position="20"/>
        <end position="542"/>
    </location>
</feature>
<dbReference type="InterPro" id="IPR043957">
    <property type="entry name" value="Vanin_C"/>
</dbReference>
<keyword evidence="3" id="KW-0732">Signal</keyword>
<dbReference type="RefSeq" id="XP_004928912.1">
    <property type="nucleotide sequence ID" value="XM_004928855.5"/>
</dbReference>
<evidence type="ECO:0000313" key="6">
    <source>
        <dbReference type="Proteomes" id="UP000005204"/>
    </source>
</evidence>
<dbReference type="Proteomes" id="UP000005204">
    <property type="component" value="Unassembled WGS sequence"/>
</dbReference>
<dbReference type="OrthoDB" id="10250282at2759"/>
<accession>A0A8R2APL8</accession>